<dbReference type="GeneID" id="36571986"/>
<evidence type="ECO:0000256" key="1">
    <source>
        <dbReference type="SAM" id="MobiDB-lite"/>
    </source>
</evidence>
<accession>A0A2T3AQE0</accession>
<dbReference type="RefSeq" id="XP_024716879.1">
    <property type="nucleotide sequence ID" value="XM_024863905.1"/>
</dbReference>
<evidence type="ECO:0000313" key="2">
    <source>
        <dbReference type="EMBL" id="PSS08481.1"/>
    </source>
</evidence>
<name>A0A2T3AQE0_AMORE</name>
<organism evidence="2 3">
    <name type="scientific">Amorphotheca resinae ATCC 22711</name>
    <dbReference type="NCBI Taxonomy" id="857342"/>
    <lineage>
        <taxon>Eukaryota</taxon>
        <taxon>Fungi</taxon>
        <taxon>Dikarya</taxon>
        <taxon>Ascomycota</taxon>
        <taxon>Pezizomycotina</taxon>
        <taxon>Leotiomycetes</taxon>
        <taxon>Helotiales</taxon>
        <taxon>Amorphothecaceae</taxon>
        <taxon>Amorphotheca</taxon>
    </lineage>
</organism>
<dbReference type="AlphaFoldDB" id="A0A2T3AQE0"/>
<feature type="region of interest" description="Disordered" evidence="1">
    <location>
        <begin position="1"/>
        <end position="47"/>
    </location>
</feature>
<keyword evidence="3" id="KW-1185">Reference proteome</keyword>
<sequence>MEDRRHKYNATDQPERSDTIGMMGRGGGGGRGREEVGRGEKRSGAERRVEEFKRLKRRMRRMSRAWTGLES</sequence>
<feature type="compositionally biased region" description="Basic and acidic residues" evidence="1">
    <location>
        <begin position="31"/>
        <end position="47"/>
    </location>
</feature>
<proteinExistence type="predicted"/>
<dbReference type="EMBL" id="KZ679018">
    <property type="protein sequence ID" value="PSS08481.1"/>
    <property type="molecule type" value="Genomic_DNA"/>
</dbReference>
<dbReference type="Proteomes" id="UP000241818">
    <property type="component" value="Unassembled WGS sequence"/>
</dbReference>
<protein>
    <submittedName>
        <fullName evidence="2">Uncharacterized protein</fullName>
    </submittedName>
</protein>
<gene>
    <name evidence="2" type="ORF">M430DRAFT_185903</name>
</gene>
<reference evidence="2 3" key="1">
    <citation type="journal article" date="2018" name="New Phytol.">
        <title>Comparative genomics and transcriptomics depict ericoid mycorrhizal fungi as versatile saprotrophs and plant mutualists.</title>
        <authorList>
            <person name="Martino E."/>
            <person name="Morin E."/>
            <person name="Grelet G.A."/>
            <person name="Kuo A."/>
            <person name="Kohler A."/>
            <person name="Daghino S."/>
            <person name="Barry K.W."/>
            <person name="Cichocki N."/>
            <person name="Clum A."/>
            <person name="Dockter R.B."/>
            <person name="Hainaut M."/>
            <person name="Kuo R.C."/>
            <person name="LaButti K."/>
            <person name="Lindahl B.D."/>
            <person name="Lindquist E.A."/>
            <person name="Lipzen A."/>
            <person name="Khouja H.R."/>
            <person name="Magnuson J."/>
            <person name="Murat C."/>
            <person name="Ohm R.A."/>
            <person name="Singer S.W."/>
            <person name="Spatafora J.W."/>
            <person name="Wang M."/>
            <person name="Veneault-Fourrey C."/>
            <person name="Henrissat B."/>
            <person name="Grigoriev I.V."/>
            <person name="Martin F.M."/>
            <person name="Perotto S."/>
        </authorList>
    </citation>
    <scope>NUCLEOTIDE SEQUENCE [LARGE SCALE GENOMIC DNA]</scope>
    <source>
        <strain evidence="2 3">ATCC 22711</strain>
    </source>
</reference>
<dbReference type="InParanoid" id="A0A2T3AQE0"/>
<evidence type="ECO:0000313" key="3">
    <source>
        <dbReference type="Proteomes" id="UP000241818"/>
    </source>
</evidence>